<dbReference type="EMBL" id="SJPM01000011">
    <property type="protein sequence ID" value="TWT92581.1"/>
    <property type="molecule type" value="Genomic_DNA"/>
</dbReference>
<feature type="compositionally biased region" description="Polar residues" evidence="1">
    <location>
        <begin position="1"/>
        <end position="16"/>
    </location>
</feature>
<dbReference type="RefSeq" id="WP_197168147.1">
    <property type="nucleotide sequence ID" value="NZ_SJPM01000011.1"/>
</dbReference>
<gene>
    <name evidence="3" type="ORF">Pla100_45990</name>
</gene>
<evidence type="ECO:0008006" key="5">
    <source>
        <dbReference type="Google" id="ProtNLM"/>
    </source>
</evidence>
<keyword evidence="2" id="KW-0472">Membrane</keyword>
<feature type="region of interest" description="Disordered" evidence="1">
    <location>
        <begin position="1"/>
        <end position="27"/>
    </location>
</feature>
<keyword evidence="2" id="KW-1133">Transmembrane helix</keyword>
<keyword evidence="2" id="KW-0812">Transmembrane</keyword>
<evidence type="ECO:0000313" key="3">
    <source>
        <dbReference type="EMBL" id="TWT92581.1"/>
    </source>
</evidence>
<name>A0A5C5ZZX4_9BACT</name>
<dbReference type="Proteomes" id="UP000316213">
    <property type="component" value="Unassembled WGS sequence"/>
</dbReference>
<dbReference type="AlphaFoldDB" id="A0A5C5ZZX4"/>
<evidence type="ECO:0000256" key="2">
    <source>
        <dbReference type="SAM" id="Phobius"/>
    </source>
</evidence>
<proteinExistence type="predicted"/>
<sequence>MSTDSNNPYGTPSQASLGDDFSGTAGRGSSRKMLIRQIAPLSAGKILGALYAVLGLIVGGFFLLASAVGVVAGGQNVGAGLMTGGLSIVFLPLLYGLMGFVGGAFAAFLYNVGASMVGGIELEIET</sequence>
<evidence type="ECO:0000256" key="1">
    <source>
        <dbReference type="SAM" id="MobiDB-lite"/>
    </source>
</evidence>
<evidence type="ECO:0000313" key="4">
    <source>
        <dbReference type="Proteomes" id="UP000316213"/>
    </source>
</evidence>
<protein>
    <recommendedName>
        <fullName evidence="5">DUF3566 domain-containing protein</fullName>
    </recommendedName>
</protein>
<accession>A0A5C5ZZX4</accession>
<organism evidence="3 4">
    <name type="scientific">Neorhodopirellula pilleata</name>
    <dbReference type="NCBI Taxonomy" id="2714738"/>
    <lineage>
        <taxon>Bacteria</taxon>
        <taxon>Pseudomonadati</taxon>
        <taxon>Planctomycetota</taxon>
        <taxon>Planctomycetia</taxon>
        <taxon>Pirellulales</taxon>
        <taxon>Pirellulaceae</taxon>
        <taxon>Neorhodopirellula</taxon>
    </lineage>
</organism>
<feature type="transmembrane region" description="Helical" evidence="2">
    <location>
        <begin position="46"/>
        <end position="68"/>
    </location>
</feature>
<keyword evidence="4" id="KW-1185">Reference proteome</keyword>
<comment type="caution">
    <text evidence="3">The sequence shown here is derived from an EMBL/GenBank/DDBJ whole genome shotgun (WGS) entry which is preliminary data.</text>
</comment>
<reference evidence="3 4" key="1">
    <citation type="submission" date="2019-02" db="EMBL/GenBank/DDBJ databases">
        <title>Deep-cultivation of Planctomycetes and their phenomic and genomic characterization uncovers novel biology.</title>
        <authorList>
            <person name="Wiegand S."/>
            <person name="Jogler M."/>
            <person name="Boedeker C."/>
            <person name="Pinto D."/>
            <person name="Vollmers J."/>
            <person name="Rivas-Marin E."/>
            <person name="Kohn T."/>
            <person name="Peeters S.H."/>
            <person name="Heuer A."/>
            <person name="Rast P."/>
            <person name="Oberbeckmann S."/>
            <person name="Bunk B."/>
            <person name="Jeske O."/>
            <person name="Meyerdierks A."/>
            <person name="Storesund J.E."/>
            <person name="Kallscheuer N."/>
            <person name="Luecker S."/>
            <person name="Lage O.M."/>
            <person name="Pohl T."/>
            <person name="Merkel B.J."/>
            <person name="Hornburger P."/>
            <person name="Mueller R.-W."/>
            <person name="Bruemmer F."/>
            <person name="Labrenz M."/>
            <person name="Spormann A.M."/>
            <person name="Op Den Camp H."/>
            <person name="Overmann J."/>
            <person name="Amann R."/>
            <person name="Jetten M.S.M."/>
            <person name="Mascher T."/>
            <person name="Medema M.H."/>
            <person name="Devos D.P."/>
            <person name="Kaster A.-K."/>
            <person name="Ovreas L."/>
            <person name="Rohde M."/>
            <person name="Galperin M.Y."/>
            <person name="Jogler C."/>
        </authorList>
    </citation>
    <scope>NUCLEOTIDE SEQUENCE [LARGE SCALE GENOMIC DNA]</scope>
    <source>
        <strain evidence="3 4">Pla100</strain>
    </source>
</reference>
<feature type="transmembrane region" description="Helical" evidence="2">
    <location>
        <begin position="88"/>
        <end position="110"/>
    </location>
</feature>